<gene>
    <name evidence="15" type="ORF">AXK11_00485</name>
</gene>
<dbReference type="GO" id="GO:0004315">
    <property type="term" value="F:3-oxoacyl-[acyl-carrier-protein] synthase activity"/>
    <property type="evidence" value="ECO:0007669"/>
    <property type="project" value="UniProtKB-EC"/>
</dbReference>
<dbReference type="SUPFAM" id="SSF53901">
    <property type="entry name" value="Thiolase-like"/>
    <property type="match status" value="2"/>
</dbReference>
<evidence type="ECO:0000256" key="2">
    <source>
        <dbReference type="ARBA" id="ARBA00008467"/>
    </source>
</evidence>
<comment type="subunit">
    <text evidence="3">Homodimer.</text>
</comment>
<dbReference type="SMART" id="SM00825">
    <property type="entry name" value="PKS_KS"/>
    <property type="match status" value="1"/>
</dbReference>
<dbReference type="CDD" id="cd00834">
    <property type="entry name" value="KAS_I_II"/>
    <property type="match status" value="1"/>
</dbReference>
<comment type="catalytic activity">
    <reaction evidence="11">
        <text>(3Z)-decenoyl-[ACP] + malonyl-[ACP] + H(+) = 3-oxo-(5Z)-dodecenoyl-[ACP] + holo-[ACP] + CO2</text>
        <dbReference type="Rhea" id="RHEA:54940"/>
        <dbReference type="Rhea" id="RHEA-COMP:9623"/>
        <dbReference type="Rhea" id="RHEA-COMP:9685"/>
        <dbReference type="Rhea" id="RHEA-COMP:9927"/>
        <dbReference type="Rhea" id="RHEA-COMP:14042"/>
        <dbReference type="ChEBI" id="CHEBI:15378"/>
        <dbReference type="ChEBI" id="CHEBI:16526"/>
        <dbReference type="ChEBI" id="CHEBI:64479"/>
        <dbReference type="ChEBI" id="CHEBI:78449"/>
        <dbReference type="ChEBI" id="CHEBI:78798"/>
        <dbReference type="ChEBI" id="CHEBI:138410"/>
    </reaction>
    <physiologicalReaction direction="left-to-right" evidence="11">
        <dbReference type="Rhea" id="RHEA:54941"/>
    </physiologicalReaction>
</comment>
<accession>A0A139ST34</accession>
<dbReference type="Pfam" id="PF02801">
    <property type="entry name" value="Ketoacyl-synt_C"/>
    <property type="match status" value="1"/>
</dbReference>
<evidence type="ECO:0000256" key="1">
    <source>
        <dbReference type="ARBA" id="ARBA00004496"/>
    </source>
</evidence>
<keyword evidence="5" id="KW-0963">Cytoplasm</keyword>
<dbReference type="GO" id="GO:0006633">
    <property type="term" value="P:fatty acid biosynthetic process"/>
    <property type="evidence" value="ECO:0007669"/>
    <property type="project" value="TreeGrafter"/>
</dbReference>
<dbReference type="InterPro" id="IPR000794">
    <property type="entry name" value="Beta-ketoacyl_synthase"/>
</dbReference>
<dbReference type="OrthoDB" id="9808669at2"/>
<evidence type="ECO:0000256" key="9">
    <source>
        <dbReference type="ARBA" id="ARBA00041620"/>
    </source>
</evidence>
<evidence type="ECO:0000256" key="5">
    <source>
        <dbReference type="ARBA" id="ARBA00022490"/>
    </source>
</evidence>
<dbReference type="Gene3D" id="3.40.47.10">
    <property type="match status" value="1"/>
</dbReference>
<dbReference type="EC" id="2.3.1.41" evidence="4"/>
<dbReference type="InterPro" id="IPR020841">
    <property type="entry name" value="PKS_Beta-ketoAc_synthase_dom"/>
</dbReference>
<comment type="subcellular location">
    <subcellularLocation>
        <location evidence="1">Cytoplasm</location>
    </subcellularLocation>
</comment>
<evidence type="ECO:0000259" key="14">
    <source>
        <dbReference type="PROSITE" id="PS52004"/>
    </source>
</evidence>
<feature type="domain" description="Ketosynthase family 3 (KS3)" evidence="14">
    <location>
        <begin position="2"/>
        <end position="430"/>
    </location>
</feature>
<evidence type="ECO:0000256" key="13">
    <source>
        <dbReference type="RuleBase" id="RU003694"/>
    </source>
</evidence>
<comment type="similarity">
    <text evidence="2 13">Belongs to the thiolase-like superfamily. Beta-ketoacyl-ACP synthases family.</text>
</comment>
<dbReference type="PANTHER" id="PTHR11712">
    <property type="entry name" value="POLYKETIDE SYNTHASE-RELATED"/>
    <property type="match status" value="1"/>
</dbReference>
<dbReference type="PANTHER" id="PTHR11712:SF306">
    <property type="entry name" value="3-OXOACYL-[ACYL-CARRIER-PROTEIN] SYNTHASE 1"/>
    <property type="match status" value="1"/>
</dbReference>
<evidence type="ECO:0000256" key="4">
    <source>
        <dbReference type="ARBA" id="ARBA00013191"/>
    </source>
</evidence>
<reference evidence="16" key="1">
    <citation type="submission" date="2016-02" db="EMBL/GenBank/DDBJ databases">
        <authorList>
            <person name="Sanders J.G."/>
            <person name="Lin J.Y."/>
            <person name="Wertz J.T."/>
            <person name="Russell J.A."/>
            <person name="Moreau C.S."/>
            <person name="Powell S."/>
        </authorList>
    </citation>
    <scope>NUCLEOTIDE SEQUENCE [LARGE SCALE GENOMIC DNA]</scope>
    <source>
        <strain evidence="16">CAG34</strain>
    </source>
</reference>
<organism evidence="15 16">
    <name type="scientific">Cephaloticoccus primus</name>
    <dbReference type="NCBI Taxonomy" id="1548207"/>
    <lineage>
        <taxon>Bacteria</taxon>
        <taxon>Pseudomonadati</taxon>
        <taxon>Verrucomicrobiota</taxon>
        <taxon>Opitutia</taxon>
        <taxon>Opitutales</taxon>
        <taxon>Opitutaceae</taxon>
        <taxon>Cephaloticoccus</taxon>
    </lineage>
</organism>
<dbReference type="GO" id="GO:0005829">
    <property type="term" value="C:cytosol"/>
    <property type="evidence" value="ECO:0007669"/>
    <property type="project" value="TreeGrafter"/>
</dbReference>
<evidence type="ECO:0000256" key="8">
    <source>
        <dbReference type="ARBA" id="ARBA00039450"/>
    </source>
</evidence>
<dbReference type="InterPro" id="IPR014030">
    <property type="entry name" value="Ketoacyl_synth_N"/>
</dbReference>
<dbReference type="EMBL" id="LSZQ01000012">
    <property type="protein sequence ID" value="KXU37739.1"/>
    <property type="molecule type" value="Genomic_DNA"/>
</dbReference>
<evidence type="ECO:0000256" key="7">
    <source>
        <dbReference type="ARBA" id="ARBA00023315"/>
    </source>
</evidence>
<dbReference type="PROSITE" id="PS52004">
    <property type="entry name" value="KS3_2"/>
    <property type="match status" value="1"/>
</dbReference>
<keyword evidence="7" id="KW-0012">Acyltransferase</keyword>
<protein>
    <recommendedName>
        <fullName evidence="8">3-oxoacyl-[acyl-carrier-protein] synthase 1</fullName>
        <ecNumber evidence="4">2.3.1.41</ecNumber>
    </recommendedName>
    <alternativeName>
        <fullName evidence="9">3-oxoacyl-[acyl-carrier-protein] synthase I</fullName>
    </alternativeName>
    <alternativeName>
        <fullName evidence="10">Beta-ketoacyl-ACP synthase I</fullName>
    </alternativeName>
</protein>
<keyword evidence="6 13" id="KW-0808">Transferase</keyword>
<name>A0A139ST34_9BACT</name>
<dbReference type="InterPro" id="IPR016039">
    <property type="entry name" value="Thiolase-like"/>
</dbReference>
<evidence type="ECO:0000256" key="10">
    <source>
        <dbReference type="ARBA" id="ARBA00042143"/>
    </source>
</evidence>
<comment type="caution">
    <text evidence="15">The sequence shown here is derived from an EMBL/GenBank/DDBJ whole genome shotgun (WGS) entry which is preliminary data.</text>
</comment>
<evidence type="ECO:0000256" key="11">
    <source>
        <dbReference type="ARBA" id="ARBA00048121"/>
    </source>
</evidence>
<evidence type="ECO:0000256" key="6">
    <source>
        <dbReference type="ARBA" id="ARBA00022679"/>
    </source>
</evidence>
<dbReference type="RefSeq" id="WP_068628646.1">
    <property type="nucleotide sequence ID" value="NZ_LSZQ01000012.1"/>
</dbReference>
<dbReference type="Proteomes" id="UP000070058">
    <property type="component" value="Unassembled WGS sequence"/>
</dbReference>
<keyword evidence="16" id="KW-1185">Reference proteome</keyword>
<comment type="catalytic activity">
    <reaction evidence="12">
        <text>a fatty acyl-[ACP] + malonyl-[ACP] + H(+) = a 3-oxoacyl-[ACP] + holo-[ACP] + CO2</text>
        <dbReference type="Rhea" id="RHEA:22836"/>
        <dbReference type="Rhea" id="RHEA-COMP:9623"/>
        <dbReference type="Rhea" id="RHEA-COMP:9685"/>
        <dbReference type="Rhea" id="RHEA-COMP:9916"/>
        <dbReference type="Rhea" id="RHEA-COMP:14125"/>
        <dbReference type="ChEBI" id="CHEBI:15378"/>
        <dbReference type="ChEBI" id="CHEBI:16526"/>
        <dbReference type="ChEBI" id="CHEBI:64479"/>
        <dbReference type="ChEBI" id="CHEBI:78449"/>
        <dbReference type="ChEBI" id="CHEBI:78776"/>
        <dbReference type="ChEBI" id="CHEBI:138651"/>
        <dbReference type="EC" id="2.3.1.41"/>
    </reaction>
    <physiologicalReaction direction="left-to-right" evidence="12">
        <dbReference type="Rhea" id="RHEA:22837"/>
    </physiologicalReaction>
</comment>
<sequence length="431" mass="44627">MAGRVFITGLGLITSIGNDVPSVTAALRELRHGIQLYPPFAGDDVPVKVAAPVRGFDTASNDPEDWTYPDAYRIRREVIRGMAPHGLYAWCAMQQAITDAGLGEADFANNPDTGLYAASGGSPQLMGYMLGRMHQLGVMRCSPLGIVAAISGTLNFNLVAHFKIKGASCGFSSACASSAHALGYAYDDLVLGRAKRMFVVGAEDGNVDSILPFAGMRALSLQRDPALASRPFDAARDGFVGTGGAAVLVLETEDEVQRRGAPVYGEVAAWGQASDGHNVAISHPEGEGLALAMRRALQAAQLAPGDVDYINAHATSTPIGDLSEVRAIKSVFAGSGEEGGAGGRSPASPAISSTKALTGHGLSLAGAMESAFCALALREGFLPGSAHIAQLDPECAGLRILRKTVAEPPRVVLNNSSGFGGANVSVVLKRA</sequence>
<evidence type="ECO:0000256" key="3">
    <source>
        <dbReference type="ARBA" id="ARBA00011738"/>
    </source>
</evidence>
<dbReference type="STRING" id="1548207.AXK11_00485"/>
<dbReference type="AlphaFoldDB" id="A0A139ST34"/>
<dbReference type="InterPro" id="IPR014031">
    <property type="entry name" value="Ketoacyl_synth_C"/>
</dbReference>
<evidence type="ECO:0000256" key="12">
    <source>
        <dbReference type="ARBA" id="ARBA00048506"/>
    </source>
</evidence>
<evidence type="ECO:0000313" key="16">
    <source>
        <dbReference type="Proteomes" id="UP000070058"/>
    </source>
</evidence>
<dbReference type="Pfam" id="PF00109">
    <property type="entry name" value="ketoacyl-synt"/>
    <property type="match status" value="1"/>
</dbReference>
<evidence type="ECO:0000313" key="15">
    <source>
        <dbReference type="EMBL" id="KXU37739.1"/>
    </source>
</evidence>
<proteinExistence type="inferred from homology"/>